<protein>
    <submittedName>
        <fullName evidence="5">UBR-type domain-containing protein</fullName>
    </submittedName>
</protein>
<dbReference type="InterPro" id="IPR051911">
    <property type="entry name" value="SDR_oxidoreductase"/>
</dbReference>
<dbReference type="InterPro" id="IPR036291">
    <property type="entry name" value="NAD(P)-bd_dom_sf"/>
</dbReference>
<evidence type="ECO:0000313" key="6">
    <source>
        <dbReference type="Proteomes" id="UP000623467"/>
    </source>
</evidence>
<dbReference type="AlphaFoldDB" id="A0A8H6ZEL5"/>
<dbReference type="PRINTS" id="PR00080">
    <property type="entry name" value="SDRFAMILY"/>
</dbReference>
<dbReference type="EMBL" id="JACAZH010000001">
    <property type="protein sequence ID" value="KAF7377598.1"/>
    <property type="molecule type" value="Genomic_DNA"/>
</dbReference>
<evidence type="ECO:0000256" key="2">
    <source>
        <dbReference type="ARBA" id="ARBA00023002"/>
    </source>
</evidence>
<evidence type="ECO:0000256" key="1">
    <source>
        <dbReference type="ARBA" id="ARBA00006484"/>
    </source>
</evidence>
<gene>
    <name evidence="5" type="ORF">MSAN_00182600</name>
</gene>
<dbReference type="PANTHER" id="PTHR43976:SF16">
    <property type="entry name" value="SHORT-CHAIN DEHYDROGENASE_REDUCTASE FAMILY PROTEIN"/>
    <property type="match status" value="1"/>
</dbReference>
<dbReference type="PRINTS" id="PR00081">
    <property type="entry name" value="GDHRDH"/>
</dbReference>
<comment type="similarity">
    <text evidence="1 3">Belongs to the short-chain dehydrogenases/reductases (SDR) family.</text>
</comment>
<dbReference type="OrthoDB" id="1274115at2759"/>
<keyword evidence="4" id="KW-0472">Membrane</keyword>
<comment type="caution">
    <text evidence="5">The sequence shown here is derived from an EMBL/GenBank/DDBJ whole genome shotgun (WGS) entry which is preliminary data.</text>
</comment>
<organism evidence="5 6">
    <name type="scientific">Mycena sanguinolenta</name>
    <dbReference type="NCBI Taxonomy" id="230812"/>
    <lineage>
        <taxon>Eukaryota</taxon>
        <taxon>Fungi</taxon>
        <taxon>Dikarya</taxon>
        <taxon>Basidiomycota</taxon>
        <taxon>Agaricomycotina</taxon>
        <taxon>Agaricomycetes</taxon>
        <taxon>Agaricomycetidae</taxon>
        <taxon>Agaricales</taxon>
        <taxon>Marasmiineae</taxon>
        <taxon>Mycenaceae</taxon>
        <taxon>Mycena</taxon>
    </lineage>
</organism>
<dbReference type="CDD" id="cd05374">
    <property type="entry name" value="17beta-HSD-like_SDR_c"/>
    <property type="match status" value="1"/>
</dbReference>
<dbReference type="Proteomes" id="UP000623467">
    <property type="component" value="Unassembled WGS sequence"/>
</dbReference>
<keyword evidence="4" id="KW-1133">Transmembrane helix</keyword>
<dbReference type="SUPFAM" id="SSF51735">
    <property type="entry name" value="NAD(P)-binding Rossmann-fold domains"/>
    <property type="match status" value="1"/>
</dbReference>
<dbReference type="PANTHER" id="PTHR43976">
    <property type="entry name" value="SHORT CHAIN DEHYDROGENASE"/>
    <property type="match status" value="1"/>
</dbReference>
<evidence type="ECO:0000313" key="5">
    <source>
        <dbReference type="EMBL" id="KAF7377598.1"/>
    </source>
</evidence>
<keyword evidence="2" id="KW-0560">Oxidoreductase</keyword>
<proteinExistence type="inferred from homology"/>
<name>A0A8H6ZEL5_9AGAR</name>
<evidence type="ECO:0000256" key="3">
    <source>
        <dbReference type="RuleBase" id="RU000363"/>
    </source>
</evidence>
<accession>A0A8H6ZEL5</accession>
<sequence>MDSPTPLVWLITGTSSGFGSCLVASVLARGDRVIATARSVGSISHLEENPNVRVRQLDVTAGAAAIAAIVDEAVGVWGRLDVVVNNAGMGYPGLLEEGGSGLLRTQFEVNFFGIMDVCAACLPHMRARKSGTIVIVGSRSAWKPEIPGLGVYATSKAAVHALSEALTVEVAPHGVRVLLVEPGAFRTKIAATPFFQQNDIADYDEMRRVGVARFGSLTGTEPGDPAKAMEVVVDVVRGGELG</sequence>
<feature type="transmembrane region" description="Helical" evidence="4">
    <location>
        <begin position="6"/>
        <end position="28"/>
    </location>
</feature>
<dbReference type="GO" id="GO:0016491">
    <property type="term" value="F:oxidoreductase activity"/>
    <property type="evidence" value="ECO:0007669"/>
    <property type="project" value="UniProtKB-KW"/>
</dbReference>
<reference evidence="5" key="1">
    <citation type="submission" date="2020-05" db="EMBL/GenBank/DDBJ databases">
        <title>Mycena genomes resolve the evolution of fungal bioluminescence.</title>
        <authorList>
            <person name="Tsai I.J."/>
        </authorList>
    </citation>
    <scope>NUCLEOTIDE SEQUENCE</scope>
    <source>
        <strain evidence="5">160909Yilan</strain>
    </source>
</reference>
<evidence type="ECO:0000256" key="4">
    <source>
        <dbReference type="SAM" id="Phobius"/>
    </source>
</evidence>
<dbReference type="Pfam" id="PF00106">
    <property type="entry name" value="adh_short"/>
    <property type="match status" value="1"/>
</dbReference>
<keyword evidence="6" id="KW-1185">Reference proteome</keyword>
<dbReference type="Gene3D" id="3.40.50.720">
    <property type="entry name" value="NAD(P)-binding Rossmann-like Domain"/>
    <property type="match status" value="1"/>
</dbReference>
<keyword evidence="4" id="KW-0812">Transmembrane</keyword>
<dbReference type="InterPro" id="IPR002347">
    <property type="entry name" value="SDR_fam"/>
</dbReference>